<keyword evidence="10" id="KW-1185">Reference proteome</keyword>
<dbReference type="Pfam" id="PF00486">
    <property type="entry name" value="Trans_reg_C"/>
    <property type="match status" value="1"/>
</dbReference>
<dbReference type="CDD" id="cd15831">
    <property type="entry name" value="BTAD"/>
    <property type="match status" value="1"/>
</dbReference>
<keyword evidence="2" id="KW-0902">Two-component regulatory system</keyword>
<dbReference type="PANTHER" id="PTHR35807:SF1">
    <property type="entry name" value="TRANSCRIPTIONAL REGULATOR REDD"/>
    <property type="match status" value="1"/>
</dbReference>
<evidence type="ECO:0000256" key="2">
    <source>
        <dbReference type="ARBA" id="ARBA00023012"/>
    </source>
</evidence>
<dbReference type="Pfam" id="PF03704">
    <property type="entry name" value="BTAD"/>
    <property type="match status" value="1"/>
</dbReference>
<dbReference type="PROSITE" id="PS50005">
    <property type="entry name" value="TPR"/>
    <property type="match status" value="2"/>
</dbReference>
<dbReference type="InterPro" id="IPR027417">
    <property type="entry name" value="P-loop_NTPase"/>
</dbReference>
<feature type="repeat" description="TPR" evidence="6">
    <location>
        <begin position="824"/>
        <end position="857"/>
    </location>
</feature>
<dbReference type="Gene3D" id="1.10.10.10">
    <property type="entry name" value="Winged helix-like DNA-binding domain superfamily/Winged helix DNA-binding domain"/>
    <property type="match status" value="1"/>
</dbReference>
<dbReference type="Gene3D" id="1.25.40.10">
    <property type="entry name" value="Tetratricopeptide repeat domain"/>
    <property type="match status" value="2"/>
</dbReference>
<dbReference type="PROSITE" id="PS51755">
    <property type="entry name" value="OMPR_PHOB"/>
    <property type="match status" value="1"/>
</dbReference>
<dbReference type="InterPro" id="IPR005158">
    <property type="entry name" value="BTAD"/>
</dbReference>
<evidence type="ECO:0000259" key="8">
    <source>
        <dbReference type="PROSITE" id="PS51755"/>
    </source>
</evidence>
<dbReference type="Pfam" id="PF13424">
    <property type="entry name" value="TPR_12"/>
    <property type="match status" value="2"/>
</dbReference>
<evidence type="ECO:0000256" key="5">
    <source>
        <dbReference type="ARBA" id="ARBA00023163"/>
    </source>
</evidence>
<dbReference type="RefSeq" id="WP_350777624.1">
    <property type="nucleotide sequence ID" value="NZ_JBEPEK010000023.1"/>
</dbReference>
<comment type="caution">
    <text evidence="9">The sequence shown here is derived from an EMBL/GenBank/DDBJ whole genome shotgun (WGS) entry which is preliminary data.</text>
</comment>
<organism evidence="9 10">
    <name type="scientific">Streptomyces hyaluromycini</name>
    <dbReference type="NCBI Taxonomy" id="1377993"/>
    <lineage>
        <taxon>Bacteria</taxon>
        <taxon>Bacillati</taxon>
        <taxon>Actinomycetota</taxon>
        <taxon>Actinomycetes</taxon>
        <taxon>Kitasatosporales</taxon>
        <taxon>Streptomycetaceae</taxon>
        <taxon>Streptomyces</taxon>
    </lineage>
</organism>
<dbReference type="InterPro" id="IPR036388">
    <property type="entry name" value="WH-like_DNA-bd_sf"/>
</dbReference>
<proteinExistence type="inferred from homology"/>
<dbReference type="PANTHER" id="PTHR35807">
    <property type="entry name" value="TRANSCRIPTIONAL REGULATOR REDD-RELATED"/>
    <property type="match status" value="1"/>
</dbReference>
<evidence type="ECO:0000256" key="4">
    <source>
        <dbReference type="ARBA" id="ARBA00023125"/>
    </source>
</evidence>
<dbReference type="InterPro" id="IPR019734">
    <property type="entry name" value="TPR_rpt"/>
</dbReference>
<evidence type="ECO:0000256" key="1">
    <source>
        <dbReference type="ARBA" id="ARBA00005820"/>
    </source>
</evidence>
<keyword evidence="6" id="KW-0802">TPR repeat</keyword>
<evidence type="ECO:0000313" key="10">
    <source>
        <dbReference type="Proteomes" id="UP001474181"/>
    </source>
</evidence>
<dbReference type="Proteomes" id="UP001474181">
    <property type="component" value="Unassembled WGS sequence"/>
</dbReference>
<dbReference type="SMART" id="SM00028">
    <property type="entry name" value="TPR"/>
    <property type="match status" value="5"/>
</dbReference>
<dbReference type="SUPFAM" id="SSF46894">
    <property type="entry name" value="C-terminal effector domain of the bipartite response regulators"/>
    <property type="match status" value="1"/>
</dbReference>
<evidence type="ECO:0000256" key="3">
    <source>
        <dbReference type="ARBA" id="ARBA00023015"/>
    </source>
</evidence>
<dbReference type="PRINTS" id="PR00364">
    <property type="entry name" value="DISEASERSIST"/>
</dbReference>
<feature type="repeat" description="TPR" evidence="6">
    <location>
        <begin position="783"/>
        <end position="816"/>
    </location>
</feature>
<evidence type="ECO:0000256" key="7">
    <source>
        <dbReference type="PROSITE-ProRule" id="PRU01091"/>
    </source>
</evidence>
<dbReference type="EMBL" id="JBEPEK010000023">
    <property type="protein sequence ID" value="MER7178891.1"/>
    <property type="molecule type" value="Genomic_DNA"/>
</dbReference>
<dbReference type="InterPro" id="IPR051677">
    <property type="entry name" value="AfsR-DnrI-RedD_regulator"/>
</dbReference>
<accession>A0ABV1WPU5</accession>
<sequence>MVQSEFRGNHVTDFLLLGTVELQSADGTAVDLGPAKQRTVLAALLVDAGRWVTVQTLIDRVWGEDVPAQVRPTLYAHVARIRRILASMAVPVDAGAGGAGAGPQLRRGPAGYLLDVSSGRVDVHRFRHLVDQARGAGGTDAERVVMLREALGLWRGEPLAGLAGAWAERTRYSWHQQRIEAVLAWAEAEFRVGHHVGVIGALASLVAEYPLVEPLTVALMRVLQAAGRGPEALACYTMLQKRLAEELGADPGAEVQQVHQAILRGESAPFASGGMLPPAEAGPSHTVPAQLPLEIRGFVGRQDELTRLDGILTASAQRPTVVVVSGTAGVGKTALAVHWAHRVAEGFPDGQLYVNLRGFDPSGAAVTPDQAEGGFLDALGVPAQRVPVDFQARVGLYRSLLAGRRVLVVLDNARDADQLRPLLPGAPGCLAVATSRSQLSGLVAAEGAHPVSLDLLSPAEARDLLARRLGEHRVTAEPDAVQEIVARCARLPLALAIATARAAANPGFPLSTVAAELRDSHGSLDAFDAGDLTTNARAVFSWSYHALTAPAARLFHLLGLHSGPDLAAPAAAALAGLPLRQTHRLLVELTRAHLLTEHSSGRYTLHDLLHVYAAERVLAVETSPERDRAVERLLTWYLHTADAAYPFLAPQRRRVPLAPLPDSCHPLAFSAYVQALDWCETERLNLVAAVHQAVAAGQPGIAWQLAAVLWGFFYIRGHLYDWLDTTRTALDAARDAHDRTGEAYSLGDVACALTQIHRFDEAIDHYRQVMALGRELGDTYFRYQALASLGYSYRQIGRPDRAVEYCRRALAIHRKLGEAWGREGTILNNLGDAYEQLGRFDEAIDCLEQALPVLRAIGDRWGEGIALNTLGTVHHRLRRHDDAAAYYRRALNTHADIGNRWGQAHALGHLGDVHLAAGDPDAARTNWQQALAILDKVGHPDADEIRGRLRHLQTRRPGPTP</sequence>
<dbReference type="SUPFAM" id="SSF52540">
    <property type="entry name" value="P-loop containing nucleoside triphosphate hydrolases"/>
    <property type="match status" value="1"/>
</dbReference>
<dbReference type="SUPFAM" id="SSF48452">
    <property type="entry name" value="TPR-like"/>
    <property type="match status" value="2"/>
</dbReference>
<protein>
    <submittedName>
        <fullName evidence="9">BTAD domain-containing putative transcriptional regulator</fullName>
    </submittedName>
</protein>
<evidence type="ECO:0000313" key="9">
    <source>
        <dbReference type="EMBL" id="MER7178891.1"/>
    </source>
</evidence>
<dbReference type="SMART" id="SM00862">
    <property type="entry name" value="Trans_reg_C"/>
    <property type="match status" value="1"/>
</dbReference>
<name>A0ABV1WPU5_9ACTN</name>
<feature type="DNA-binding region" description="OmpR/PhoB-type" evidence="7">
    <location>
        <begin position="3"/>
        <end position="116"/>
    </location>
</feature>
<gene>
    <name evidence="9" type="ORF">ABT404_05320</name>
</gene>
<keyword evidence="3" id="KW-0805">Transcription regulation</keyword>
<reference evidence="9 10" key="1">
    <citation type="submission" date="2024-06" db="EMBL/GenBank/DDBJ databases">
        <title>The Natural Products Discovery Center: Release of the First 8490 Sequenced Strains for Exploring Actinobacteria Biosynthetic Diversity.</title>
        <authorList>
            <person name="Kalkreuter E."/>
            <person name="Kautsar S.A."/>
            <person name="Yang D."/>
            <person name="Bader C.D."/>
            <person name="Teijaro C.N."/>
            <person name="Fluegel L."/>
            <person name="Davis C.M."/>
            <person name="Simpson J.R."/>
            <person name="Lauterbach L."/>
            <person name="Steele A.D."/>
            <person name="Gui C."/>
            <person name="Meng S."/>
            <person name="Li G."/>
            <person name="Viehrig K."/>
            <person name="Ye F."/>
            <person name="Su P."/>
            <person name="Kiefer A.F."/>
            <person name="Nichols A."/>
            <person name="Cepeda A.J."/>
            <person name="Yan W."/>
            <person name="Fan B."/>
            <person name="Jiang Y."/>
            <person name="Adhikari A."/>
            <person name="Zheng C.-J."/>
            <person name="Schuster L."/>
            <person name="Cowan T.M."/>
            <person name="Smanski M.J."/>
            <person name="Chevrette M.G."/>
            <person name="De Carvalho L.P.S."/>
            <person name="Shen B."/>
        </authorList>
    </citation>
    <scope>NUCLEOTIDE SEQUENCE [LARGE SCALE GENOMIC DNA]</scope>
    <source>
        <strain evidence="9 10">NPDC000234</strain>
    </source>
</reference>
<dbReference type="Gene3D" id="3.40.50.300">
    <property type="entry name" value="P-loop containing nucleotide triphosphate hydrolases"/>
    <property type="match status" value="1"/>
</dbReference>
<dbReference type="InterPro" id="IPR001867">
    <property type="entry name" value="OmpR/PhoB-type_DNA-bd"/>
</dbReference>
<comment type="similarity">
    <text evidence="1">Belongs to the AfsR/DnrI/RedD regulatory family.</text>
</comment>
<evidence type="ECO:0000256" key="6">
    <source>
        <dbReference type="PROSITE-ProRule" id="PRU00339"/>
    </source>
</evidence>
<feature type="domain" description="OmpR/PhoB-type" evidence="8">
    <location>
        <begin position="3"/>
        <end position="116"/>
    </location>
</feature>
<dbReference type="SMART" id="SM01043">
    <property type="entry name" value="BTAD"/>
    <property type="match status" value="1"/>
</dbReference>
<dbReference type="InterPro" id="IPR011990">
    <property type="entry name" value="TPR-like_helical_dom_sf"/>
</dbReference>
<dbReference type="InterPro" id="IPR016032">
    <property type="entry name" value="Sig_transdc_resp-reg_C-effctor"/>
</dbReference>
<keyword evidence="5" id="KW-0804">Transcription</keyword>
<keyword evidence="4 7" id="KW-0238">DNA-binding</keyword>